<keyword evidence="6 16" id="KW-0808">Transferase</keyword>
<dbReference type="SFLD" id="SFLDG01278">
    <property type="entry name" value="biotin_synthase_like"/>
    <property type="match status" value="1"/>
</dbReference>
<dbReference type="EMBL" id="JANURM010000005">
    <property type="protein sequence ID" value="MDL0088948.1"/>
    <property type="molecule type" value="Genomic_DNA"/>
</dbReference>
<dbReference type="SFLD" id="SFLDS00029">
    <property type="entry name" value="Radical_SAM"/>
    <property type="match status" value="1"/>
</dbReference>
<dbReference type="EC" id="2.8.1.6" evidence="4"/>
<dbReference type="NCBIfam" id="NF006308">
    <property type="entry name" value="PRK08508.1"/>
    <property type="match status" value="1"/>
</dbReference>
<dbReference type="InterPro" id="IPR007197">
    <property type="entry name" value="rSAM"/>
</dbReference>
<dbReference type="Pfam" id="PF04055">
    <property type="entry name" value="Radical_SAM"/>
    <property type="match status" value="1"/>
</dbReference>
<evidence type="ECO:0000256" key="10">
    <source>
        <dbReference type="ARBA" id="ARBA00022756"/>
    </source>
</evidence>
<dbReference type="InterPro" id="IPR058240">
    <property type="entry name" value="rSAM_sf"/>
</dbReference>
<organism evidence="16 17">
    <name type="scientific">Campylobacter gastrosuis</name>
    <dbReference type="NCBI Taxonomy" id="2974576"/>
    <lineage>
        <taxon>Bacteria</taxon>
        <taxon>Pseudomonadati</taxon>
        <taxon>Campylobacterota</taxon>
        <taxon>Epsilonproteobacteria</taxon>
        <taxon>Campylobacterales</taxon>
        <taxon>Campylobacteraceae</taxon>
        <taxon>Campylobacter</taxon>
    </lineage>
</organism>
<evidence type="ECO:0000256" key="12">
    <source>
        <dbReference type="ARBA" id="ARBA00023014"/>
    </source>
</evidence>
<reference evidence="16" key="1">
    <citation type="submission" date="2022-08" db="EMBL/GenBank/DDBJ databases">
        <authorList>
            <person name="Wang H."/>
        </authorList>
    </citation>
    <scope>NUCLEOTIDE SEQUENCE</scope>
    <source>
        <strain evidence="16">PS10</strain>
    </source>
</reference>
<comment type="cofactor">
    <cofactor evidence="13">
        <name>[2Fe-2S] cluster</name>
        <dbReference type="ChEBI" id="CHEBI:190135"/>
    </cofactor>
</comment>
<dbReference type="SFLD" id="SFLDG01060">
    <property type="entry name" value="BATS_domain_containing"/>
    <property type="match status" value="1"/>
</dbReference>
<evidence type="ECO:0000313" key="16">
    <source>
        <dbReference type="EMBL" id="MDL0088948.1"/>
    </source>
</evidence>
<evidence type="ECO:0000256" key="1">
    <source>
        <dbReference type="ARBA" id="ARBA00001966"/>
    </source>
</evidence>
<protein>
    <recommendedName>
        <fullName evidence="4">biotin synthase</fullName>
        <ecNumber evidence="4">2.8.1.6</ecNumber>
    </recommendedName>
</protein>
<dbReference type="SMART" id="SM00729">
    <property type="entry name" value="Elp3"/>
    <property type="match status" value="1"/>
</dbReference>
<evidence type="ECO:0000256" key="6">
    <source>
        <dbReference type="ARBA" id="ARBA00022679"/>
    </source>
</evidence>
<keyword evidence="9" id="KW-0479">Metal-binding</keyword>
<dbReference type="SMART" id="SM00876">
    <property type="entry name" value="BATS"/>
    <property type="match status" value="1"/>
</dbReference>
<dbReference type="NCBIfam" id="TIGR00433">
    <property type="entry name" value="bioB"/>
    <property type="match status" value="1"/>
</dbReference>
<evidence type="ECO:0000256" key="11">
    <source>
        <dbReference type="ARBA" id="ARBA00023004"/>
    </source>
</evidence>
<dbReference type="InterPro" id="IPR002684">
    <property type="entry name" value="Biotin_synth/BioAB"/>
</dbReference>
<comment type="similarity">
    <text evidence="3">Belongs to the radical SAM superfamily. Biotin synthase family.</text>
</comment>
<evidence type="ECO:0000256" key="2">
    <source>
        <dbReference type="ARBA" id="ARBA00004942"/>
    </source>
</evidence>
<evidence type="ECO:0000256" key="3">
    <source>
        <dbReference type="ARBA" id="ARBA00010765"/>
    </source>
</evidence>
<dbReference type="Gene3D" id="3.20.20.70">
    <property type="entry name" value="Aldolase class I"/>
    <property type="match status" value="1"/>
</dbReference>
<keyword evidence="11" id="KW-0408">Iron</keyword>
<dbReference type="Pfam" id="PF06968">
    <property type="entry name" value="BATS"/>
    <property type="match status" value="1"/>
</dbReference>
<dbReference type="CDD" id="cd01335">
    <property type="entry name" value="Radical_SAM"/>
    <property type="match status" value="1"/>
</dbReference>
<evidence type="ECO:0000256" key="5">
    <source>
        <dbReference type="ARBA" id="ARBA00022485"/>
    </source>
</evidence>
<evidence type="ECO:0000256" key="4">
    <source>
        <dbReference type="ARBA" id="ARBA00012236"/>
    </source>
</evidence>
<comment type="catalytic activity">
    <reaction evidence="14">
        <text>(4R,5S)-dethiobiotin + (sulfur carrier)-SH + 2 reduced [2Fe-2S]-[ferredoxin] + 2 S-adenosyl-L-methionine = (sulfur carrier)-H + biotin + 2 5'-deoxyadenosine + 2 L-methionine + 2 oxidized [2Fe-2S]-[ferredoxin]</text>
        <dbReference type="Rhea" id="RHEA:22060"/>
        <dbReference type="Rhea" id="RHEA-COMP:10000"/>
        <dbReference type="Rhea" id="RHEA-COMP:10001"/>
        <dbReference type="Rhea" id="RHEA-COMP:14737"/>
        <dbReference type="Rhea" id="RHEA-COMP:14739"/>
        <dbReference type="ChEBI" id="CHEBI:17319"/>
        <dbReference type="ChEBI" id="CHEBI:29917"/>
        <dbReference type="ChEBI" id="CHEBI:33737"/>
        <dbReference type="ChEBI" id="CHEBI:33738"/>
        <dbReference type="ChEBI" id="CHEBI:57586"/>
        <dbReference type="ChEBI" id="CHEBI:57844"/>
        <dbReference type="ChEBI" id="CHEBI:59789"/>
        <dbReference type="ChEBI" id="CHEBI:64428"/>
        <dbReference type="ChEBI" id="CHEBI:149473"/>
        <dbReference type="EC" id="2.8.1.6"/>
    </reaction>
</comment>
<comment type="cofactor">
    <cofactor evidence="1">
        <name>[4Fe-4S] cluster</name>
        <dbReference type="ChEBI" id="CHEBI:49883"/>
    </cofactor>
</comment>
<evidence type="ECO:0000256" key="8">
    <source>
        <dbReference type="ARBA" id="ARBA00022714"/>
    </source>
</evidence>
<feature type="domain" description="Radical SAM core" evidence="15">
    <location>
        <begin position="3"/>
        <end position="228"/>
    </location>
</feature>
<keyword evidence="5" id="KW-0004">4Fe-4S</keyword>
<reference evidence="16" key="2">
    <citation type="journal article" date="2023" name="Microorganisms">
        <title>Isolation and Genomic Characteristics of Cat-Borne Campylobacter felis sp. nov. and Sheep-Borne Campylobacter ovis sp. nov.</title>
        <authorList>
            <person name="Wang H."/>
            <person name="Li Y."/>
            <person name="Gu Y."/>
            <person name="Zhou G."/>
            <person name="Chen X."/>
            <person name="Zhang X."/>
            <person name="Shao Z."/>
            <person name="Zhang J."/>
            <person name="Zhang M."/>
        </authorList>
    </citation>
    <scope>NUCLEOTIDE SEQUENCE</scope>
    <source>
        <strain evidence="16">PS10</strain>
    </source>
</reference>
<sequence length="279" mass="30753">MKKEIMLCSICSLSVGVCGEDCAYCTQNVNAKDINRYDIKSEEVVINEAKIAKSHGALGFCLVTSGAGLDDTKTQKVARLARVVSKNVPGLMLIACNGIASKEQLKELKEAGIFSYNHNLETSREFFSKICTTHTWEQRYETNLNAKEVGLELCCGGIYGLGESDDDRVSFLKSLVSLKPFSSPINFFVNQPSLNYNVKPIEINEAFKIIDNHVKALPECRVMVAGGREHILKDRQYEIFNHGVSAIVLGDYLTIKGEAMPKDVSVLKQLGFSFAGACH</sequence>
<dbReference type="RefSeq" id="WP_284937606.1">
    <property type="nucleotide sequence ID" value="NZ_JANURM010000005.1"/>
</dbReference>
<evidence type="ECO:0000256" key="9">
    <source>
        <dbReference type="ARBA" id="ARBA00022723"/>
    </source>
</evidence>
<dbReference type="PANTHER" id="PTHR22976:SF2">
    <property type="entry name" value="BIOTIN SYNTHASE, MITOCHONDRIAL"/>
    <property type="match status" value="1"/>
</dbReference>
<dbReference type="InterPro" id="IPR013785">
    <property type="entry name" value="Aldolase_TIM"/>
</dbReference>
<dbReference type="SUPFAM" id="SSF102114">
    <property type="entry name" value="Radical SAM enzymes"/>
    <property type="match status" value="1"/>
</dbReference>
<dbReference type="InterPro" id="IPR010722">
    <property type="entry name" value="BATS_dom"/>
</dbReference>
<accession>A0ABT7HPY2</accession>
<evidence type="ECO:0000313" key="17">
    <source>
        <dbReference type="Proteomes" id="UP001173801"/>
    </source>
</evidence>
<keyword evidence="12" id="KW-0411">Iron-sulfur</keyword>
<comment type="caution">
    <text evidence="16">The sequence shown here is derived from an EMBL/GenBank/DDBJ whole genome shotgun (WGS) entry which is preliminary data.</text>
</comment>
<name>A0ABT7HPY2_9BACT</name>
<keyword evidence="17" id="KW-1185">Reference proteome</keyword>
<evidence type="ECO:0000256" key="13">
    <source>
        <dbReference type="ARBA" id="ARBA00034078"/>
    </source>
</evidence>
<dbReference type="GO" id="GO:0004076">
    <property type="term" value="F:biotin synthase activity"/>
    <property type="evidence" value="ECO:0007669"/>
    <property type="project" value="UniProtKB-EC"/>
</dbReference>
<comment type="pathway">
    <text evidence="2">Cofactor biosynthesis; biotin biosynthesis; biotin from 7,8-diaminononanoate: step 2/2.</text>
</comment>
<evidence type="ECO:0000256" key="7">
    <source>
        <dbReference type="ARBA" id="ARBA00022691"/>
    </source>
</evidence>
<dbReference type="PANTHER" id="PTHR22976">
    <property type="entry name" value="BIOTIN SYNTHASE"/>
    <property type="match status" value="1"/>
</dbReference>
<keyword evidence="8" id="KW-0001">2Fe-2S</keyword>
<evidence type="ECO:0000259" key="15">
    <source>
        <dbReference type="PROSITE" id="PS51918"/>
    </source>
</evidence>
<evidence type="ECO:0000256" key="14">
    <source>
        <dbReference type="ARBA" id="ARBA00051157"/>
    </source>
</evidence>
<dbReference type="Proteomes" id="UP001173801">
    <property type="component" value="Unassembled WGS sequence"/>
</dbReference>
<dbReference type="PROSITE" id="PS51918">
    <property type="entry name" value="RADICAL_SAM"/>
    <property type="match status" value="1"/>
</dbReference>
<proteinExistence type="inferred from homology"/>
<keyword evidence="7" id="KW-0949">S-adenosyl-L-methionine</keyword>
<dbReference type="PIRSF" id="PIRSF001619">
    <property type="entry name" value="Biotin_synth"/>
    <property type="match status" value="1"/>
</dbReference>
<dbReference type="InterPro" id="IPR024177">
    <property type="entry name" value="Biotin_synthase"/>
</dbReference>
<keyword evidence="10" id="KW-0093">Biotin biosynthesis</keyword>
<dbReference type="InterPro" id="IPR006638">
    <property type="entry name" value="Elp3/MiaA/NifB-like_rSAM"/>
</dbReference>
<gene>
    <name evidence="16" type="ORF">NYG85_06115</name>
</gene>